<evidence type="ECO:0000256" key="1">
    <source>
        <dbReference type="PROSITE-ProRule" id="PRU00409"/>
    </source>
</evidence>
<evidence type="ECO:0000313" key="4">
    <source>
        <dbReference type="Proteomes" id="UP000588158"/>
    </source>
</evidence>
<keyword evidence="1" id="KW-0547">Nucleotide-binding</keyword>
<dbReference type="GO" id="GO:0018169">
    <property type="term" value="F:ribosomal S6-glutamic acid ligase activity"/>
    <property type="evidence" value="ECO:0007669"/>
    <property type="project" value="TreeGrafter"/>
</dbReference>
<accession>A0A841A9Z6</accession>
<evidence type="ECO:0000313" key="3">
    <source>
        <dbReference type="EMBL" id="MBB5830783.1"/>
    </source>
</evidence>
<reference evidence="3 4" key="1">
    <citation type="submission" date="2020-08" db="EMBL/GenBank/DDBJ databases">
        <title>Sequencing the genomes of 1000 actinobacteria strains.</title>
        <authorList>
            <person name="Klenk H.-P."/>
        </authorList>
    </citation>
    <scope>NUCLEOTIDE SEQUENCE [LARGE SCALE GENOMIC DNA]</scope>
    <source>
        <strain evidence="3 4">DSM 28796</strain>
    </source>
</reference>
<dbReference type="PANTHER" id="PTHR21621:SF0">
    <property type="entry name" value="BETA-CITRYLGLUTAMATE SYNTHASE B-RELATED"/>
    <property type="match status" value="1"/>
</dbReference>
<dbReference type="Gene3D" id="3.30.470.20">
    <property type="entry name" value="ATP-grasp fold, B domain"/>
    <property type="match status" value="1"/>
</dbReference>
<comment type="caution">
    <text evidence="3">The sequence shown here is derived from an EMBL/GenBank/DDBJ whole genome shotgun (WGS) entry which is preliminary data.</text>
</comment>
<dbReference type="GO" id="GO:0005524">
    <property type="term" value="F:ATP binding"/>
    <property type="evidence" value="ECO:0007669"/>
    <property type="project" value="UniProtKB-UniRule"/>
</dbReference>
<dbReference type="Proteomes" id="UP000588158">
    <property type="component" value="Unassembled WGS sequence"/>
</dbReference>
<dbReference type="SUPFAM" id="SSF56059">
    <property type="entry name" value="Glutathione synthetase ATP-binding domain-like"/>
    <property type="match status" value="1"/>
</dbReference>
<keyword evidence="1" id="KW-0067">ATP-binding</keyword>
<proteinExistence type="predicted"/>
<dbReference type="GO" id="GO:0046872">
    <property type="term" value="F:metal ion binding"/>
    <property type="evidence" value="ECO:0007669"/>
    <property type="project" value="InterPro"/>
</dbReference>
<protein>
    <recommendedName>
        <fullName evidence="2">ATP-grasp domain-containing protein</fullName>
    </recommendedName>
</protein>
<organism evidence="3 4">
    <name type="scientific">Brachybacterium aquaticum</name>
    <dbReference type="NCBI Taxonomy" id="1432564"/>
    <lineage>
        <taxon>Bacteria</taxon>
        <taxon>Bacillati</taxon>
        <taxon>Actinomycetota</taxon>
        <taxon>Actinomycetes</taxon>
        <taxon>Micrococcales</taxon>
        <taxon>Dermabacteraceae</taxon>
        <taxon>Brachybacterium</taxon>
    </lineage>
</organism>
<dbReference type="PANTHER" id="PTHR21621">
    <property type="entry name" value="RIBOSOMAL PROTEIN S6 MODIFICATION PROTEIN"/>
    <property type="match status" value="1"/>
</dbReference>
<dbReference type="EMBL" id="JACHLZ010000001">
    <property type="protein sequence ID" value="MBB5830783.1"/>
    <property type="molecule type" value="Genomic_DNA"/>
</dbReference>
<sequence length="324" mass="34649">MPAAVHVLHDNPDWLPPFRAAFEAEGVPLVEWHLGQGTLDLDEEPPTGVFWSRLSASSHTRGASLAKDAARSLTAWAASWGRRVVNGGAVPDLEVSKVLQHAALRRAGFDVPRTRAVIGREGLVEAARDLPTPFLTKHNQGGKGLGVRRFEDHASFAAHVASDEFEDAADGITLLQELLVPTETAITRAEFVGGQFVYAVRVDTSQGGFELCPAEACALPSAEPMFRVREEITAEDPLIRRYAALLDELGIEIAGIEFMTTSDGRTVTYDINTNTNYNPDVENALEVPAARRIARYLGGLLAAEESGAGAADGALLAGAGSSLR</sequence>
<dbReference type="GO" id="GO:0009432">
    <property type="term" value="P:SOS response"/>
    <property type="evidence" value="ECO:0007669"/>
    <property type="project" value="TreeGrafter"/>
</dbReference>
<dbReference type="RefSeq" id="WP_184324349.1">
    <property type="nucleotide sequence ID" value="NZ_JACHLZ010000001.1"/>
</dbReference>
<gene>
    <name evidence="3" type="ORF">HNR70_000596</name>
</gene>
<dbReference type="PROSITE" id="PS50975">
    <property type="entry name" value="ATP_GRASP"/>
    <property type="match status" value="1"/>
</dbReference>
<feature type="domain" description="ATP-grasp" evidence="2">
    <location>
        <begin position="101"/>
        <end position="298"/>
    </location>
</feature>
<dbReference type="InterPro" id="IPR011761">
    <property type="entry name" value="ATP-grasp"/>
</dbReference>
<name>A0A841A9Z6_9MICO</name>
<dbReference type="AlphaFoldDB" id="A0A841A9Z6"/>
<dbReference type="GO" id="GO:0005737">
    <property type="term" value="C:cytoplasm"/>
    <property type="evidence" value="ECO:0007669"/>
    <property type="project" value="TreeGrafter"/>
</dbReference>
<evidence type="ECO:0000259" key="2">
    <source>
        <dbReference type="PROSITE" id="PS50975"/>
    </source>
</evidence>
<keyword evidence="4" id="KW-1185">Reference proteome</keyword>